<dbReference type="InterPro" id="IPR006645">
    <property type="entry name" value="NGN-like_dom"/>
</dbReference>
<protein>
    <recommendedName>
        <fullName evidence="4">Transcription termination/antitermination protein NusG</fullName>
    </recommendedName>
</protein>
<organism evidence="5 6">
    <name type="scientific">Pseudorhodoplanes sinuspersici</name>
    <dbReference type="NCBI Taxonomy" id="1235591"/>
    <lineage>
        <taxon>Bacteria</taxon>
        <taxon>Pseudomonadati</taxon>
        <taxon>Pseudomonadota</taxon>
        <taxon>Alphaproteobacteria</taxon>
        <taxon>Hyphomicrobiales</taxon>
        <taxon>Pseudorhodoplanes</taxon>
    </lineage>
</organism>
<dbReference type="Proteomes" id="UP000194137">
    <property type="component" value="Chromosome"/>
</dbReference>
<accession>A0A1W6ZX57</accession>
<dbReference type="OrthoDB" id="9787731at2"/>
<dbReference type="AlphaFoldDB" id="A0A1W6ZX57"/>
<keyword evidence="6" id="KW-1185">Reference proteome</keyword>
<dbReference type="GO" id="GO:0006354">
    <property type="term" value="P:DNA-templated transcription elongation"/>
    <property type="evidence" value="ECO:0007669"/>
    <property type="project" value="InterPro"/>
</dbReference>
<dbReference type="InterPro" id="IPR043425">
    <property type="entry name" value="NusG-like"/>
</dbReference>
<evidence type="ECO:0000256" key="1">
    <source>
        <dbReference type="ARBA" id="ARBA00022814"/>
    </source>
</evidence>
<dbReference type="InterPro" id="IPR036735">
    <property type="entry name" value="NGN_dom_sf"/>
</dbReference>
<comment type="function">
    <text evidence="4">Participates in transcription elongation, termination and antitermination.</text>
</comment>
<dbReference type="SUPFAM" id="SSF82679">
    <property type="entry name" value="N-utilization substance G protein NusG, N-terminal domain"/>
    <property type="match status" value="1"/>
</dbReference>
<evidence type="ECO:0000313" key="6">
    <source>
        <dbReference type="Proteomes" id="UP000194137"/>
    </source>
</evidence>
<dbReference type="GO" id="GO:0005829">
    <property type="term" value="C:cytosol"/>
    <property type="evidence" value="ECO:0007669"/>
    <property type="project" value="TreeGrafter"/>
</dbReference>
<dbReference type="SUPFAM" id="SSF50104">
    <property type="entry name" value="Translation proteins SH3-like domain"/>
    <property type="match status" value="1"/>
</dbReference>
<dbReference type="GO" id="GO:0031564">
    <property type="term" value="P:transcription antitermination"/>
    <property type="evidence" value="ECO:0007669"/>
    <property type="project" value="UniProtKB-KW"/>
</dbReference>
<dbReference type="PANTHER" id="PTHR30265">
    <property type="entry name" value="RHO-INTERACTING TRANSCRIPTION TERMINATION FACTOR NUSG"/>
    <property type="match status" value="1"/>
</dbReference>
<dbReference type="CDD" id="cd06091">
    <property type="entry name" value="KOW_NusG"/>
    <property type="match status" value="1"/>
</dbReference>
<evidence type="ECO:0000313" key="5">
    <source>
        <dbReference type="EMBL" id="ARQ01896.1"/>
    </source>
</evidence>
<dbReference type="InterPro" id="IPR008991">
    <property type="entry name" value="Translation_prot_SH3-like_sf"/>
</dbReference>
<keyword evidence="4" id="KW-0806">Transcription termination</keyword>
<dbReference type="Gene3D" id="3.30.70.940">
    <property type="entry name" value="NusG, N-terminal domain"/>
    <property type="match status" value="1"/>
</dbReference>
<dbReference type="RefSeq" id="WP_086090291.1">
    <property type="nucleotide sequence ID" value="NZ_CP021112.1"/>
</dbReference>
<dbReference type="STRING" id="1235591.CAK95_24455"/>
<comment type="similarity">
    <text evidence="4">Belongs to the NusG family.</text>
</comment>
<reference evidence="5 6" key="1">
    <citation type="submission" date="2017-05" db="EMBL/GenBank/DDBJ databases">
        <title>Full genome sequence of Pseudorhodoplanes sinuspersici.</title>
        <authorList>
            <person name="Dastgheib S.M.M."/>
            <person name="Shavandi M."/>
            <person name="Tirandaz H."/>
        </authorList>
    </citation>
    <scope>NUCLEOTIDE SEQUENCE [LARGE SCALE GENOMIC DNA]</scope>
    <source>
        <strain evidence="5 6">RIPI110</strain>
    </source>
</reference>
<dbReference type="Pfam" id="PF02357">
    <property type="entry name" value="NusG"/>
    <property type="match status" value="1"/>
</dbReference>
<dbReference type="Gene3D" id="2.30.30.30">
    <property type="match status" value="1"/>
</dbReference>
<gene>
    <name evidence="5" type="ORF">CAK95_24455</name>
</gene>
<sequence>MLMSTKPTWEEIAKAALEEAAREDARRGVRYGSGDAGNKAWHIVRAVGKSDLQVQERLHDLHIEFYYPQVLEMRKVPRRQLSASQRRSNVEIKRPQPSPMFPKYIFVHFDMERGGWRDLFRHAGVGGMVCHGDLPVWVPDTLISSIKGRENNGLVPGTVATRVVFNVGDMVTVTSGPFASFPAVVERGLDVAIEDLDPEDRISVAISIFGRATPAELEVWQVAKH</sequence>
<proteinExistence type="inferred from homology"/>
<dbReference type="GO" id="GO:0006353">
    <property type="term" value="P:DNA-templated transcription termination"/>
    <property type="evidence" value="ECO:0007669"/>
    <property type="project" value="UniProtKB-KW"/>
</dbReference>
<keyword evidence="3 4" id="KW-0804">Transcription</keyword>
<dbReference type="InterPro" id="IPR014722">
    <property type="entry name" value="Rib_uL2_dom2"/>
</dbReference>
<evidence type="ECO:0000256" key="3">
    <source>
        <dbReference type="ARBA" id="ARBA00023163"/>
    </source>
</evidence>
<keyword evidence="1 4" id="KW-0889">Transcription antitermination</keyword>
<dbReference type="PRINTS" id="PR00338">
    <property type="entry name" value="NUSGTNSCPFCT"/>
</dbReference>
<dbReference type="GO" id="GO:0032784">
    <property type="term" value="P:regulation of DNA-templated transcription elongation"/>
    <property type="evidence" value="ECO:0007669"/>
    <property type="project" value="InterPro"/>
</dbReference>
<dbReference type="InterPro" id="IPR001062">
    <property type="entry name" value="Transcrpt_antiterm_NusG"/>
</dbReference>
<name>A0A1W6ZX57_9HYPH</name>
<dbReference type="KEGG" id="psin:CAK95_24455"/>
<dbReference type="PANTHER" id="PTHR30265:SF7">
    <property type="entry name" value="TRANSCRIPTION ANTITERMINATION PROTEIN RFAH"/>
    <property type="match status" value="1"/>
</dbReference>
<evidence type="ECO:0000256" key="4">
    <source>
        <dbReference type="RuleBase" id="RU000538"/>
    </source>
</evidence>
<evidence type="ECO:0000256" key="2">
    <source>
        <dbReference type="ARBA" id="ARBA00023015"/>
    </source>
</evidence>
<keyword evidence="2 4" id="KW-0805">Transcription regulation</keyword>
<dbReference type="EMBL" id="CP021112">
    <property type="protein sequence ID" value="ARQ01896.1"/>
    <property type="molecule type" value="Genomic_DNA"/>
</dbReference>